<proteinExistence type="inferred from homology"/>
<name>A0A9W6ZWU3_9STRA</name>
<dbReference type="GO" id="GO:0006166">
    <property type="term" value="P:purine ribonucleoside salvage"/>
    <property type="evidence" value="ECO:0007669"/>
    <property type="project" value="UniProtKB-KW"/>
</dbReference>
<dbReference type="GO" id="GO:0043103">
    <property type="term" value="P:hypoxanthine salvage"/>
    <property type="evidence" value="ECO:0007669"/>
    <property type="project" value="TreeGrafter"/>
</dbReference>
<keyword evidence="6" id="KW-0660">Purine salvage</keyword>
<comment type="similarity">
    <text evidence="3">Belongs to the metallo-dependent hydrolases superfamily. Adenosine and AMP deaminases family.</text>
</comment>
<evidence type="ECO:0000256" key="2">
    <source>
        <dbReference type="ARBA" id="ARBA00005058"/>
    </source>
</evidence>
<dbReference type="InterPro" id="IPR001365">
    <property type="entry name" value="A_deaminase_dom"/>
</dbReference>
<dbReference type="GO" id="GO:0046103">
    <property type="term" value="P:inosine biosynthetic process"/>
    <property type="evidence" value="ECO:0007669"/>
    <property type="project" value="TreeGrafter"/>
</dbReference>
<evidence type="ECO:0000256" key="4">
    <source>
        <dbReference type="ARBA" id="ARBA00012784"/>
    </source>
</evidence>
<dbReference type="EC" id="3.5.4.4" evidence="4"/>
<dbReference type="Pfam" id="PF00962">
    <property type="entry name" value="A_deaminase"/>
    <property type="match status" value="1"/>
</dbReference>
<dbReference type="Proteomes" id="UP001165082">
    <property type="component" value="Unassembled WGS sequence"/>
</dbReference>
<dbReference type="AlphaFoldDB" id="A0A9W6ZWU3"/>
<comment type="pathway">
    <text evidence="2">Purine metabolism; purine nucleoside salvage.</text>
</comment>
<dbReference type="InterPro" id="IPR032466">
    <property type="entry name" value="Metal_Hydrolase"/>
</dbReference>
<protein>
    <recommendedName>
        <fullName evidence="4">adenosine deaminase</fullName>
        <ecNumber evidence="4">3.5.4.4</ecNumber>
    </recommendedName>
</protein>
<evidence type="ECO:0000256" key="7">
    <source>
        <dbReference type="ARBA" id="ARBA00022801"/>
    </source>
</evidence>
<dbReference type="PANTHER" id="PTHR11409:SF43">
    <property type="entry name" value="ADENOSINE DEAMINASE"/>
    <property type="match status" value="1"/>
</dbReference>
<sequence length="206" mass="21872">MKLKSSIVAKGNKQAVGGNWSTFDYCNKFLQTSSQLSAASRMLATNMRDLHNVRVLEVRFCPTLHTSSGLTPSSAVLAVKSGLSSVPGISTGVILCALRSRPPEESLDIVRLSHSHGCGFDVAGDEGSYPISPFLPSLKLANQLDVKVTVHAGEWPVNFPYPPGVCTSRDNLSVLLSSGVSLSRLGHGTFMSASQRSALAKTKVTV</sequence>
<dbReference type="GO" id="GO:0006154">
    <property type="term" value="P:adenosine catabolic process"/>
    <property type="evidence" value="ECO:0007669"/>
    <property type="project" value="TreeGrafter"/>
</dbReference>
<evidence type="ECO:0000259" key="9">
    <source>
        <dbReference type="Pfam" id="PF00962"/>
    </source>
</evidence>
<dbReference type="Gene3D" id="3.20.20.140">
    <property type="entry name" value="Metal-dependent hydrolases"/>
    <property type="match status" value="1"/>
</dbReference>
<accession>A0A9W6ZWU3</accession>
<keyword evidence="5" id="KW-0479">Metal-binding</keyword>
<keyword evidence="8" id="KW-0862">Zinc</keyword>
<reference evidence="10" key="1">
    <citation type="submission" date="2022-07" db="EMBL/GenBank/DDBJ databases">
        <title>Genome analysis of Parmales, a sister group of diatoms, reveals the evolutionary specialization of diatoms from phago-mixotrophs to photoautotrophs.</title>
        <authorList>
            <person name="Ban H."/>
            <person name="Sato S."/>
            <person name="Yoshikawa S."/>
            <person name="Kazumasa Y."/>
            <person name="Nakamura Y."/>
            <person name="Ichinomiya M."/>
            <person name="Saitoh K."/>
            <person name="Sato N."/>
            <person name="Blanc-Mathieu R."/>
            <person name="Endo H."/>
            <person name="Kuwata A."/>
            <person name="Ogata H."/>
        </authorList>
    </citation>
    <scope>NUCLEOTIDE SEQUENCE</scope>
</reference>
<dbReference type="GO" id="GO:0005829">
    <property type="term" value="C:cytosol"/>
    <property type="evidence" value="ECO:0007669"/>
    <property type="project" value="TreeGrafter"/>
</dbReference>
<dbReference type="InterPro" id="IPR006330">
    <property type="entry name" value="Ado/ade_deaminase"/>
</dbReference>
<evidence type="ECO:0000256" key="5">
    <source>
        <dbReference type="ARBA" id="ARBA00022723"/>
    </source>
</evidence>
<dbReference type="GO" id="GO:0004000">
    <property type="term" value="F:adenosine deaminase activity"/>
    <property type="evidence" value="ECO:0007669"/>
    <property type="project" value="UniProtKB-ARBA"/>
</dbReference>
<gene>
    <name evidence="10" type="ORF">TrRE_jg11707</name>
</gene>
<organism evidence="10 11">
    <name type="scientific">Triparma retinervis</name>
    <dbReference type="NCBI Taxonomy" id="2557542"/>
    <lineage>
        <taxon>Eukaryota</taxon>
        <taxon>Sar</taxon>
        <taxon>Stramenopiles</taxon>
        <taxon>Ochrophyta</taxon>
        <taxon>Bolidophyceae</taxon>
        <taxon>Parmales</taxon>
        <taxon>Triparmaceae</taxon>
        <taxon>Triparma</taxon>
    </lineage>
</organism>
<comment type="cofactor">
    <cofactor evidence="1">
        <name>Zn(2+)</name>
        <dbReference type="ChEBI" id="CHEBI:29105"/>
    </cofactor>
</comment>
<evidence type="ECO:0000256" key="8">
    <source>
        <dbReference type="ARBA" id="ARBA00022833"/>
    </source>
</evidence>
<evidence type="ECO:0000256" key="1">
    <source>
        <dbReference type="ARBA" id="ARBA00001947"/>
    </source>
</evidence>
<dbReference type="EMBL" id="BRXZ01003663">
    <property type="protein sequence ID" value="GMH59441.1"/>
    <property type="molecule type" value="Genomic_DNA"/>
</dbReference>
<dbReference type="GO" id="GO:0046872">
    <property type="term" value="F:metal ion binding"/>
    <property type="evidence" value="ECO:0007669"/>
    <property type="project" value="UniProtKB-KW"/>
</dbReference>
<evidence type="ECO:0000313" key="10">
    <source>
        <dbReference type="EMBL" id="GMH59441.1"/>
    </source>
</evidence>
<keyword evidence="11" id="KW-1185">Reference proteome</keyword>
<comment type="caution">
    <text evidence="10">The sequence shown here is derived from an EMBL/GenBank/DDBJ whole genome shotgun (WGS) entry which is preliminary data.</text>
</comment>
<keyword evidence="7" id="KW-0378">Hydrolase</keyword>
<dbReference type="PANTHER" id="PTHR11409">
    <property type="entry name" value="ADENOSINE DEAMINASE"/>
    <property type="match status" value="1"/>
</dbReference>
<feature type="non-terminal residue" evidence="10">
    <location>
        <position position="206"/>
    </location>
</feature>
<evidence type="ECO:0000256" key="3">
    <source>
        <dbReference type="ARBA" id="ARBA00006676"/>
    </source>
</evidence>
<evidence type="ECO:0000256" key="6">
    <source>
        <dbReference type="ARBA" id="ARBA00022726"/>
    </source>
</evidence>
<dbReference type="OrthoDB" id="184765at2759"/>
<dbReference type="SUPFAM" id="SSF51556">
    <property type="entry name" value="Metallo-dependent hydrolases"/>
    <property type="match status" value="1"/>
</dbReference>
<evidence type="ECO:0000313" key="11">
    <source>
        <dbReference type="Proteomes" id="UP001165082"/>
    </source>
</evidence>
<feature type="domain" description="Adenosine deaminase" evidence="9">
    <location>
        <begin position="22"/>
        <end position="155"/>
    </location>
</feature>